<name>M7XT32_9BACT</name>
<reference evidence="1" key="1">
    <citation type="submission" date="2013-01" db="EMBL/GenBank/DDBJ databases">
        <title>Genome assembly of Mariniradius saccharolyticus AK6.</title>
        <authorList>
            <person name="Vaidya B."/>
            <person name="Khatri I."/>
            <person name="Tanuku N.R.S."/>
            <person name="Subramanian S."/>
            <person name="Pinnaka A."/>
        </authorList>
    </citation>
    <scope>NUCLEOTIDE SEQUENCE [LARGE SCALE GENOMIC DNA]</scope>
    <source>
        <strain evidence="1">AK6</strain>
    </source>
</reference>
<dbReference type="AlphaFoldDB" id="M7XT32"/>
<comment type="caution">
    <text evidence="1">The sequence shown here is derived from an EMBL/GenBank/DDBJ whole genome shotgun (WGS) entry which is preliminary data.</text>
</comment>
<dbReference type="InParanoid" id="M7XT32"/>
<evidence type="ECO:0000313" key="1">
    <source>
        <dbReference type="EMBL" id="EMS31672.1"/>
    </source>
</evidence>
<keyword evidence="2" id="KW-1185">Reference proteome</keyword>
<dbReference type="Proteomes" id="UP000010953">
    <property type="component" value="Unassembled WGS sequence"/>
</dbReference>
<protein>
    <submittedName>
        <fullName evidence="1">Uncharacterized protein</fullName>
    </submittedName>
</protein>
<organism evidence="1 2">
    <name type="scientific">Mariniradius saccharolyticus AK6</name>
    <dbReference type="NCBI Taxonomy" id="1239962"/>
    <lineage>
        <taxon>Bacteria</taxon>
        <taxon>Pseudomonadati</taxon>
        <taxon>Bacteroidota</taxon>
        <taxon>Cytophagia</taxon>
        <taxon>Cytophagales</taxon>
        <taxon>Cyclobacteriaceae</taxon>
        <taxon>Mariniradius</taxon>
    </lineage>
</organism>
<proteinExistence type="predicted"/>
<dbReference type="EMBL" id="AMZY02000018">
    <property type="protein sequence ID" value="EMS31672.1"/>
    <property type="molecule type" value="Genomic_DNA"/>
</dbReference>
<evidence type="ECO:0000313" key="2">
    <source>
        <dbReference type="Proteomes" id="UP000010953"/>
    </source>
</evidence>
<gene>
    <name evidence="1" type="ORF">C943_01943</name>
</gene>
<accession>M7XT32</accession>
<sequence length="48" mass="5258">MFLPGIRRILGESWSGSILFPLIVRELAASDTLGIMLIEKVENGTSIL</sequence>